<dbReference type="KEGG" id="dosa:Os11g0302500"/>
<dbReference type="PANTHER" id="PTHR35136">
    <property type="entry name" value="CYCLOEUCALENOL CYCLOISOMERASE"/>
    <property type="match status" value="1"/>
</dbReference>
<keyword evidence="1" id="KW-0812">Transmembrane</keyword>
<organism evidence="2 3">
    <name type="scientific">Oryza sativa subsp. japonica</name>
    <name type="common">Rice</name>
    <dbReference type="NCBI Taxonomy" id="39947"/>
    <lineage>
        <taxon>Eukaryota</taxon>
        <taxon>Viridiplantae</taxon>
        <taxon>Streptophyta</taxon>
        <taxon>Embryophyta</taxon>
        <taxon>Tracheophyta</taxon>
        <taxon>Spermatophyta</taxon>
        <taxon>Magnoliopsida</taxon>
        <taxon>Liliopsida</taxon>
        <taxon>Poales</taxon>
        <taxon>Poaceae</taxon>
        <taxon>BOP clade</taxon>
        <taxon>Oryzoideae</taxon>
        <taxon>Oryzeae</taxon>
        <taxon>Oryzinae</taxon>
        <taxon>Oryza</taxon>
        <taxon>Oryza sativa</taxon>
    </lineage>
</organism>
<keyword evidence="1" id="KW-1133">Transmembrane helix</keyword>
<gene>
    <name evidence="2" type="ordered locus">Os11g0302500</name>
</gene>
<dbReference type="Proteomes" id="UP000000763">
    <property type="component" value="Chromosome 11"/>
</dbReference>
<keyword evidence="1" id="KW-0472">Membrane</keyword>
<accession>C7J9B6</accession>
<evidence type="ECO:0000313" key="3">
    <source>
        <dbReference type="Proteomes" id="UP000000763"/>
    </source>
</evidence>
<feature type="non-terminal residue" evidence="2">
    <location>
        <position position="1"/>
    </location>
</feature>
<dbReference type="PANTHER" id="PTHR35136:SF1">
    <property type="entry name" value="CYCLOEUCALENOL CYCLOISOMERASE"/>
    <property type="match status" value="1"/>
</dbReference>
<feature type="transmembrane region" description="Helical" evidence="1">
    <location>
        <begin position="20"/>
        <end position="39"/>
    </location>
</feature>
<dbReference type="GO" id="GO:0047793">
    <property type="term" value="F:cycloeucalenol cycloisomerase activity"/>
    <property type="evidence" value="ECO:0007669"/>
    <property type="project" value="InterPro"/>
</dbReference>
<name>C7J9B6_ORYSJ</name>
<reference evidence="2 3" key="1">
    <citation type="journal article" date="2005" name="Nature">
        <title>The map-based sequence of the rice genome.</title>
        <authorList>
            <consortium name="International rice genome sequencing project (IRGSP)"/>
            <person name="Matsumoto T."/>
            <person name="Wu J."/>
            <person name="Kanamori H."/>
            <person name="Katayose Y."/>
            <person name="Fujisawa M."/>
            <person name="Namiki N."/>
            <person name="Mizuno H."/>
            <person name="Yamamoto K."/>
            <person name="Antonio B.A."/>
            <person name="Baba T."/>
            <person name="Sakata K."/>
            <person name="Nagamura Y."/>
            <person name="Aoki H."/>
            <person name="Arikawa K."/>
            <person name="Arita K."/>
            <person name="Bito T."/>
            <person name="Chiden Y."/>
            <person name="Fujitsuka N."/>
            <person name="Fukunaka R."/>
            <person name="Hamada M."/>
            <person name="Harada C."/>
            <person name="Hayashi A."/>
            <person name="Hijishita S."/>
            <person name="Honda M."/>
            <person name="Hosokawa S."/>
            <person name="Ichikawa Y."/>
            <person name="Idonuma A."/>
            <person name="Iijima M."/>
            <person name="Ikeda M."/>
            <person name="Ikeno M."/>
            <person name="Ito K."/>
            <person name="Ito S."/>
            <person name="Ito T."/>
            <person name="Ito Y."/>
            <person name="Ito Y."/>
            <person name="Iwabuchi A."/>
            <person name="Kamiya K."/>
            <person name="Karasawa W."/>
            <person name="Kurita K."/>
            <person name="Katagiri S."/>
            <person name="Kikuta A."/>
            <person name="Kobayashi H."/>
            <person name="Kobayashi N."/>
            <person name="Machita K."/>
            <person name="Maehara T."/>
            <person name="Masukawa M."/>
            <person name="Mizubayashi T."/>
            <person name="Mukai Y."/>
            <person name="Nagasaki H."/>
            <person name="Nagata Y."/>
            <person name="Naito S."/>
            <person name="Nakashima M."/>
            <person name="Nakama Y."/>
            <person name="Nakamichi Y."/>
            <person name="Nakamura M."/>
            <person name="Meguro A."/>
            <person name="Negishi M."/>
            <person name="Ohta I."/>
            <person name="Ohta T."/>
            <person name="Okamoto M."/>
            <person name="Ono N."/>
            <person name="Saji S."/>
            <person name="Sakaguchi M."/>
            <person name="Sakai K."/>
            <person name="Shibata M."/>
            <person name="Shimokawa T."/>
            <person name="Song J."/>
            <person name="Takazaki Y."/>
            <person name="Terasawa K."/>
            <person name="Tsugane M."/>
            <person name="Tsuji K."/>
            <person name="Ueda S."/>
            <person name="Waki K."/>
            <person name="Yamagata H."/>
            <person name="Yamamoto M."/>
            <person name="Yamamoto S."/>
            <person name="Yamane H."/>
            <person name="Yoshiki S."/>
            <person name="Yoshihara R."/>
            <person name="Yukawa K."/>
            <person name="Zhong H."/>
            <person name="Yano M."/>
            <person name="Yuan Q."/>
            <person name="Ouyang S."/>
            <person name="Liu J."/>
            <person name="Jones K.M."/>
            <person name="Gansberger K."/>
            <person name="Moffat K."/>
            <person name="Hill J."/>
            <person name="Bera J."/>
            <person name="Fadrosh D."/>
            <person name="Jin S."/>
            <person name="Johri S."/>
            <person name="Kim M."/>
            <person name="Overton L."/>
            <person name="Reardon M."/>
            <person name="Tsitrin T."/>
            <person name="Vuong H."/>
            <person name="Weaver B."/>
            <person name="Ciecko A."/>
            <person name="Tallon L."/>
            <person name="Jackson J."/>
            <person name="Pai G."/>
            <person name="Aken S.V."/>
            <person name="Utterback T."/>
            <person name="Reidmuller S."/>
            <person name="Feldblyum T."/>
            <person name="Hsiao J."/>
            <person name="Zismann V."/>
            <person name="Iobst S."/>
            <person name="de Vazeille A.R."/>
            <person name="Buell C.R."/>
            <person name="Ying K."/>
            <person name="Li Y."/>
            <person name="Lu T."/>
            <person name="Huang Y."/>
            <person name="Zhao Q."/>
            <person name="Feng Q."/>
            <person name="Zhang L."/>
            <person name="Zhu J."/>
            <person name="Weng Q."/>
            <person name="Mu J."/>
            <person name="Lu Y."/>
            <person name="Fan D."/>
            <person name="Liu Y."/>
            <person name="Guan J."/>
            <person name="Zhang Y."/>
            <person name="Yu S."/>
            <person name="Liu X."/>
            <person name="Zhang Y."/>
            <person name="Hong G."/>
            <person name="Han B."/>
            <person name="Choisne N."/>
            <person name="Demange N."/>
            <person name="Orjeda G."/>
            <person name="Samain S."/>
            <person name="Cattolico L."/>
            <person name="Pelletier E."/>
            <person name="Couloux A."/>
            <person name="Segurens B."/>
            <person name="Wincker P."/>
            <person name="D'Hont A."/>
            <person name="Scarpelli C."/>
            <person name="Weissenbach J."/>
            <person name="Salanoubat M."/>
            <person name="Quetier F."/>
            <person name="Yu Y."/>
            <person name="Kim H.R."/>
            <person name="Rambo T."/>
            <person name="Currie J."/>
            <person name="Collura K."/>
            <person name="Luo M."/>
            <person name="Yang T."/>
            <person name="Ammiraju J.S.S."/>
            <person name="Engler F."/>
            <person name="Soderlund C."/>
            <person name="Wing R.A."/>
            <person name="Palmer L.E."/>
            <person name="de la Bastide M."/>
            <person name="Spiegel L."/>
            <person name="Nascimento L."/>
            <person name="Zutavern T."/>
            <person name="O'Shaughnessy A."/>
            <person name="Dike S."/>
            <person name="Dedhia N."/>
            <person name="Preston R."/>
            <person name="Balija V."/>
            <person name="McCombie W.R."/>
            <person name="Chow T."/>
            <person name="Chen H."/>
            <person name="Chung M."/>
            <person name="Chen C."/>
            <person name="Shaw J."/>
            <person name="Wu H."/>
            <person name="Hsiao K."/>
            <person name="Chao Y."/>
            <person name="Chu M."/>
            <person name="Cheng C."/>
            <person name="Hour A."/>
            <person name="Lee P."/>
            <person name="Lin S."/>
            <person name="Lin Y."/>
            <person name="Liou J."/>
            <person name="Liu S."/>
            <person name="Hsing Y."/>
            <person name="Raghuvanshi S."/>
            <person name="Mohanty A."/>
            <person name="Bharti A.K."/>
            <person name="Gaur A."/>
            <person name="Gupta V."/>
            <person name="Kumar D."/>
            <person name="Ravi V."/>
            <person name="Vij S."/>
            <person name="Kapur A."/>
            <person name="Khurana P."/>
            <person name="Khurana P."/>
            <person name="Khurana J.P."/>
            <person name="Tyagi A.K."/>
            <person name="Gaikwad K."/>
            <person name="Singh A."/>
            <person name="Dalal V."/>
            <person name="Srivastava S."/>
            <person name="Dixit A."/>
            <person name="Pal A.K."/>
            <person name="Ghazi I.A."/>
            <person name="Yadav M."/>
            <person name="Pandit A."/>
            <person name="Bhargava A."/>
            <person name="Sureshbabu K."/>
            <person name="Batra K."/>
            <person name="Sharma T.R."/>
            <person name="Mohapatra T."/>
            <person name="Singh N.K."/>
            <person name="Messing J."/>
            <person name="Nelson A.B."/>
            <person name="Fuks G."/>
            <person name="Kavchok S."/>
            <person name="Keizer G."/>
            <person name="Linton E."/>
            <person name="Llaca V."/>
            <person name="Song R."/>
            <person name="Tanyolac B."/>
            <person name="Young S."/>
            <person name="Ho-Il K."/>
            <person name="Hahn J.H."/>
            <person name="Sangsakoo G."/>
            <person name="Vanavichit A."/>
            <person name="de Mattos Luiz.A.T."/>
            <person name="Zimmer P.D."/>
            <person name="Malone G."/>
            <person name="Dellagostin O."/>
            <person name="de Oliveira A.C."/>
            <person name="Bevan M."/>
            <person name="Bancroft I."/>
            <person name="Minx P."/>
            <person name="Cordum H."/>
            <person name="Wilson R."/>
            <person name="Cheng Z."/>
            <person name="Jin W."/>
            <person name="Jiang J."/>
            <person name="Leong S.A."/>
            <person name="Iwama H."/>
            <person name="Gojobori T."/>
            <person name="Itoh T."/>
            <person name="Niimura Y."/>
            <person name="Fujii Y."/>
            <person name="Habara T."/>
            <person name="Sakai H."/>
            <person name="Sato Y."/>
            <person name="Wilson G."/>
            <person name="Kumar K."/>
            <person name="McCouch S."/>
            <person name="Juretic N."/>
            <person name="Hoen D."/>
            <person name="Wright S."/>
            <person name="Bruskiewich R."/>
            <person name="Bureau T."/>
            <person name="Miyao A."/>
            <person name="Hirochika H."/>
            <person name="Nishikawa T."/>
            <person name="Kadowaki K."/>
            <person name="Sugiura M."/>
            <person name="Burr B."/>
            <person name="Sasaki T."/>
        </authorList>
    </citation>
    <scope>NUCLEOTIDE SEQUENCE [LARGE SCALE GENOMIC DNA]</scope>
    <source>
        <strain evidence="3">cv. Nipponbare</strain>
    </source>
</reference>
<protein>
    <submittedName>
        <fullName evidence="2">Os11g0302500 protein</fullName>
    </submittedName>
</protein>
<evidence type="ECO:0000313" key="2">
    <source>
        <dbReference type="EMBL" id="BAH95217.1"/>
    </source>
</evidence>
<evidence type="ECO:0000256" key="1">
    <source>
        <dbReference type="SAM" id="Phobius"/>
    </source>
</evidence>
<dbReference type="AlphaFoldDB" id="C7J9B6"/>
<dbReference type="EMBL" id="AP008217">
    <property type="protein sequence ID" value="BAH95217.1"/>
    <property type="molecule type" value="Genomic_DNA"/>
</dbReference>
<dbReference type="InterPro" id="IPR020532">
    <property type="entry name" value="Cycloeucalenol_cycloisomerase"/>
</dbReference>
<sequence>QKSYSLYFISLNSFAKSHIFLLQANIWIIIFSYVGNYFWTHYFFTVLGASYTFPSWRMNNVRLSSCYC</sequence>
<reference evidence="3" key="2">
    <citation type="journal article" date="2008" name="Nucleic Acids Res.">
        <title>The rice annotation project database (RAP-DB): 2008 update.</title>
        <authorList>
            <consortium name="The rice annotation project (RAP)"/>
        </authorList>
    </citation>
    <scope>GENOME REANNOTATION</scope>
    <source>
        <strain evidence="3">cv. Nipponbare</strain>
    </source>
</reference>
<proteinExistence type="predicted"/>